<keyword evidence="4" id="KW-1003">Cell membrane</keyword>
<gene>
    <name evidence="12" type="ORF">B1B_04967</name>
    <name evidence="11" type="ORF">B2A_00804</name>
</gene>
<dbReference type="InterPro" id="IPR045584">
    <property type="entry name" value="Pilin-like"/>
</dbReference>
<evidence type="ECO:0000256" key="2">
    <source>
        <dbReference type="ARBA" id="ARBA00011084"/>
    </source>
</evidence>
<reference evidence="12" key="1">
    <citation type="submission" date="2013-08" db="EMBL/GenBank/DDBJ databases">
        <authorList>
            <person name="Mendez C."/>
            <person name="Richter M."/>
            <person name="Ferrer M."/>
            <person name="Sanchez J."/>
        </authorList>
    </citation>
    <scope>NUCLEOTIDE SEQUENCE</scope>
</reference>
<accession>T1BC82</accession>
<dbReference type="Gene3D" id="2.10.70.20">
    <property type="entry name" value="gspk-gspi-gspj complex like domains"/>
    <property type="match status" value="1"/>
</dbReference>
<dbReference type="InterPro" id="IPR012902">
    <property type="entry name" value="N_methyl_site"/>
</dbReference>
<evidence type="ECO:0000313" key="12">
    <source>
        <dbReference type="EMBL" id="EQD70536.1"/>
    </source>
</evidence>
<dbReference type="GO" id="GO:0015628">
    <property type="term" value="P:protein secretion by the type II secretion system"/>
    <property type="evidence" value="ECO:0007669"/>
    <property type="project" value="InterPro"/>
</dbReference>
<dbReference type="GO" id="GO:0005886">
    <property type="term" value="C:plasma membrane"/>
    <property type="evidence" value="ECO:0007669"/>
    <property type="project" value="UniProtKB-SubCell"/>
</dbReference>
<keyword evidence="9 10" id="KW-0472">Membrane</keyword>
<evidence type="ECO:0000256" key="4">
    <source>
        <dbReference type="ARBA" id="ARBA00022475"/>
    </source>
</evidence>
<evidence type="ECO:0000256" key="3">
    <source>
        <dbReference type="ARBA" id="ARBA00021539"/>
    </source>
</evidence>
<dbReference type="SUPFAM" id="SSF54523">
    <property type="entry name" value="Pili subunits"/>
    <property type="match status" value="2"/>
</dbReference>
<evidence type="ECO:0000256" key="7">
    <source>
        <dbReference type="ARBA" id="ARBA00022692"/>
    </source>
</evidence>
<keyword evidence="7 10" id="KW-0812">Transmembrane</keyword>
<evidence type="ECO:0000256" key="6">
    <source>
        <dbReference type="ARBA" id="ARBA00022519"/>
    </source>
</evidence>
<dbReference type="PANTHER" id="PTHR39583:SF2">
    <property type="entry name" value="TYPE II SECRETION SYSTEM PROTEIN J"/>
    <property type="match status" value="1"/>
</dbReference>
<evidence type="ECO:0000256" key="1">
    <source>
        <dbReference type="ARBA" id="ARBA00004377"/>
    </source>
</evidence>
<comment type="similarity">
    <text evidence="2">Belongs to the GSP J family.</text>
</comment>
<evidence type="ECO:0000256" key="8">
    <source>
        <dbReference type="ARBA" id="ARBA00022989"/>
    </source>
</evidence>
<keyword evidence="6" id="KW-0997">Cell inner membrane</keyword>
<reference evidence="12" key="2">
    <citation type="journal article" date="2014" name="ISME J.">
        <title>Microbial stratification in low pH oxic and suboxic macroscopic growths along an acid mine drainage.</title>
        <authorList>
            <person name="Mendez-Garcia C."/>
            <person name="Mesa V."/>
            <person name="Sprenger R.R."/>
            <person name="Richter M."/>
            <person name="Diez M.S."/>
            <person name="Solano J."/>
            <person name="Bargiela R."/>
            <person name="Golyshina O.V."/>
            <person name="Manteca A."/>
            <person name="Ramos J.L."/>
            <person name="Gallego J.R."/>
            <person name="Llorente I."/>
            <person name="Martins Dos Santos V.A."/>
            <person name="Jensen O.N."/>
            <person name="Pelaez A.I."/>
            <person name="Sanchez J."/>
            <person name="Ferrer M."/>
        </authorList>
    </citation>
    <scope>NUCLEOTIDE SEQUENCE</scope>
</reference>
<name>T1BC82_9ZZZZ</name>
<dbReference type="Gene3D" id="3.10.610.10">
    <property type="entry name" value="GSPII I/J protein-like"/>
    <property type="match status" value="1"/>
</dbReference>
<evidence type="ECO:0000256" key="10">
    <source>
        <dbReference type="SAM" id="Phobius"/>
    </source>
</evidence>
<sequence length="203" mass="22831">MKQHRTPGFTLIEILVATAILALLAIMAYGSLGTILQERARTRRAGSALQSLQMAMLFMSQDLAQTAPRPIRSSTGVLKPALHGGRGTTGPLLVLTRDGDLNPAEEHRSDLERVGYGLRHHTLIRYVWPVLDRVTPVTPEHETLLHHIRSFKIRFLGPQGNWHRHWPALNASLASELNRRPIGIKIILKTRTWGTIERIFELP</sequence>
<dbReference type="EMBL" id="AUZZ01000616">
    <property type="protein sequence ID" value="EQD67323.1"/>
    <property type="molecule type" value="Genomic_DNA"/>
</dbReference>
<dbReference type="NCBIfam" id="TIGR01711">
    <property type="entry name" value="gspJ"/>
    <property type="match status" value="1"/>
</dbReference>
<dbReference type="Pfam" id="PF07963">
    <property type="entry name" value="N_methyl"/>
    <property type="match status" value="1"/>
</dbReference>
<dbReference type="GO" id="GO:0015627">
    <property type="term" value="C:type II protein secretion system complex"/>
    <property type="evidence" value="ECO:0007669"/>
    <property type="project" value="InterPro"/>
</dbReference>
<evidence type="ECO:0000256" key="5">
    <source>
        <dbReference type="ARBA" id="ARBA00022481"/>
    </source>
</evidence>
<feature type="transmembrane region" description="Helical" evidence="10">
    <location>
        <begin position="12"/>
        <end position="36"/>
    </location>
</feature>
<dbReference type="PANTHER" id="PTHR39583">
    <property type="entry name" value="TYPE II SECRETION SYSTEM PROTEIN J-RELATED"/>
    <property type="match status" value="1"/>
</dbReference>
<dbReference type="NCBIfam" id="TIGR02532">
    <property type="entry name" value="IV_pilin_GFxxxE"/>
    <property type="match status" value="1"/>
</dbReference>
<comment type="caution">
    <text evidence="12">The sequence shown here is derived from an EMBL/GenBank/DDBJ whole genome shotgun (WGS) entry which is preliminary data.</text>
</comment>
<keyword evidence="5" id="KW-0488">Methylation</keyword>
<comment type="subcellular location">
    <subcellularLocation>
        <location evidence="1">Cell inner membrane</location>
        <topology evidence="1">Single-pass membrane protein</topology>
    </subcellularLocation>
</comment>
<evidence type="ECO:0000256" key="9">
    <source>
        <dbReference type="ARBA" id="ARBA00023136"/>
    </source>
</evidence>
<protein>
    <recommendedName>
        <fullName evidence="3">Type II secretion system protein J</fullName>
    </recommendedName>
</protein>
<evidence type="ECO:0000313" key="11">
    <source>
        <dbReference type="EMBL" id="EQD67323.1"/>
    </source>
</evidence>
<dbReference type="Pfam" id="PF11612">
    <property type="entry name" value="T2SSJ"/>
    <property type="match status" value="1"/>
</dbReference>
<dbReference type="EMBL" id="AUZY01003111">
    <property type="protein sequence ID" value="EQD70536.1"/>
    <property type="molecule type" value="Genomic_DNA"/>
</dbReference>
<dbReference type="InterPro" id="IPR051621">
    <property type="entry name" value="T2SS_protein_J"/>
</dbReference>
<proteinExistence type="inferred from homology"/>
<dbReference type="AlphaFoldDB" id="T1BC82"/>
<keyword evidence="8 10" id="KW-1133">Transmembrane helix</keyword>
<dbReference type="InterPro" id="IPR010055">
    <property type="entry name" value="T2SS_protein-GspJ"/>
</dbReference>
<organism evidence="12">
    <name type="scientific">mine drainage metagenome</name>
    <dbReference type="NCBI Taxonomy" id="410659"/>
    <lineage>
        <taxon>unclassified sequences</taxon>
        <taxon>metagenomes</taxon>
        <taxon>ecological metagenomes</taxon>
    </lineage>
</organism>